<evidence type="ECO:0000256" key="1">
    <source>
        <dbReference type="ARBA" id="ARBA00022658"/>
    </source>
</evidence>
<comment type="caution">
    <text evidence="4">The sequence shown here is derived from an EMBL/GenBank/DDBJ whole genome shotgun (WGS) entry which is preliminary data.</text>
</comment>
<accession>A0A4Y7TI75</accession>
<evidence type="ECO:0000313" key="5">
    <source>
        <dbReference type="Proteomes" id="UP000298030"/>
    </source>
</evidence>
<dbReference type="Pfam" id="PF00780">
    <property type="entry name" value="CNH"/>
    <property type="match status" value="1"/>
</dbReference>
<evidence type="ECO:0000256" key="2">
    <source>
        <dbReference type="SAM" id="MobiDB-lite"/>
    </source>
</evidence>
<dbReference type="PANTHER" id="PTHR46572">
    <property type="entry name" value="RHO1 GDP-GTP EXCHANGE PROTEIN 1-RELATED"/>
    <property type="match status" value="1"/>
</dbReference>
<reference evidence="4 5" key="1">
    <citation type="journal article" date="2019" name="Nat. Ecol. Evol.">
        <title>Megaphylogeny resolves global patterns of mushroom evolution.</title>
        <authorList>
            <person name="Varga T."/>
            <person name="Krizsan K."/>
            <person name="Foldi C."/>
            <person name="Dima B."/>
            <person name="Sanchez-Garcia M."/>
            <person name="Sanchez-Ramirez S."/>
            <person name="Szollosi G.J."/>
            <person name="Szarkandi J.G."/>
            <person name="Papp V."/>
            <person name="Albert L."/>
            <person name="Andreopoulos W."/>
            <person name="Angelini C."/>
            <person name="Antonin V."/>
            <person name="Barry K.W."/>
            <person name="Bougher N.L."/>
            <person name="Buchanan P."/>
            <person name="Buyck B."/>
            <person name="Bense V."/>
            <person name="Catcheside P."/>
            <person name="Chovatia M."/>
            <person name="Cooper J."/>
            <person name="Damon W."/>
            <person name="Desjardin D."/>
            <person name="Finy P."/>
            <person name="Geml J."/>
            <person name="Haridas S."/>
            <person name="Hughes K."/>
            <person name="Justo A."/>
            <person name="Karasinski D."/>
            <person name="Kautmanova I."/>
            <person name="Kiss B."/>
            <person name="Kocsube S."/>
            <person name="Kotiranta H."/>
            <person name="LaButti K.M."/>
            <person name="Lechner B.E."/>
            <person name="Liimatainen K."/>
            <person name="Lipzen A."/>
            <person name="Lukacs Z."/>
            <person name="Mihaltcheva S."/>
            <person name="Morgado L.N."/>
            <person name="Niskanen T."/>
            <person name="Noordeloos M.E."/>
            <person name="Ohm R.A."/>
            <person name="Ortiz-Santana B."/>
            <person name="Ovrebo C."/>
            <person name="Racz N."/>
            <person name="Riley R."/>
            <person name="Savchenko A."/>
            <person name="Shiryaev A."/>
            <person name="Soop K."/>
            <person name="Spirin V."/>
            <person name="Szebenyi C."/>
            <person name="Tomsovsky M."/>
            <person name="Tulloss R.E."/>
            <person name="Uehling J."/>
            <person name="Grigoriev I.V."/>
            <person name="Vagvolgyi C."/>
            <person name="Papp T."/>
            <person name="Martin F.M."/>
            <person name="Miettinen O."/>
            <person name="Hibbett D.S."/>
            <person name="Nagy L.G."/>
        </authorList>
    </citation>
    <scope>NUCLEOTIDE SEQUENCE [LARGE SCALE GENOMIC DNA]</scope>
    <source>
        <strain evidence="4 5">FP101781</strain>
    </source>
</reference>
<evidence type="ECO:0000259" key="3">
    <source>
        <dbReference type="PROSITE" id="PS50219"/>
    </source>
</evidence>
<dbReference type="InterPro" id="IPR052233">
    <property type="entry name" value="Rho-type_GEFs"/>
</dbReference>
<dbReference type="STRING" id="71717.A0A4Y7TI75"/>
<dbReference type="PANTHER" id="PTHR46572:SF2">
    <property type="entry name" value="RHO1 GDP-GTP EXCHANGE PROTEIN 1-RELATED"/>
    <property type="match status" value="1"/>
</dbReference>
<feature type="domain" description="CNH" evidence="3">
    <location>
        <begin position="1"/>
        <end position="111"/>
    </location>
</feature>
<proteinExistence type="predicted"/>
<feature type="compositionally biased region" description="Polar residues" evidence="2">
    <location>
        <begin position="112"/>
        <end position="124"/>
    </location>
</feature>
<feature type="region of interest" description="Disordered" evidence="2">
    <location>
        <begin position="110"/>
        <end position="132"/>
    </location>
</feature>
<evidence type="ECO:0000313" key="4">
    <source>
        <dbReference type="EMBL" id="TEB33189.1"/>
    </source>
</evidence>
<dbReference type="PROSITE" id="PS50219">
    <property type="entry name" value="CNH"/>
    <property type="match status" value="1"/>
</dbReference>
<gene>
    <name evidence="4" type="ORF">FA13DRAFT_193047</name>
</gene>
<dbReference type="AlphaFoldDB" id="A0A4Y7TI75"/>
<dbReference type="InterPro" id="IPR001180">
    <property type="entry name" value="CNH_dom"/>
</dbReference>
<keyword evidence="5" id="KW-1185">Reference proteome</keyword>
<dbReference type="OrthoDB" id="2272012at2759"/>
<sequence>MSLHFLKTKLCLGCSKGFEIVDLETLETQPLLDFLLCYDEFAFYVEKSGRRSKANFFVHWEGAPVGFALQVPYVLAFDPMFVEVRHIETGVLSQVIQGRHMRLLFADRPPSLGSTGDNMARNPSSYPPQRVG</sequence>
<dbReference type="GO" id="GO:0005085">
    <property type="term" value="F:guanyl-nucleotide exchange factor activity"/>
    <property type="evidence" value="ECO:0007669"/>
    <property type="project" value="UniProtKB-KW"/>
</dbReference>
<organism evidence="4 5">
    <name type="scientific">Coprinellus micaceus</name>
    <name type="common">Glistening ink-cap mushroom</name>
    <name type="synonym">Coprinus micaceus</name>
    <dbReference type="NCBI Taxonomy" id="71717"/>
    <lineage>
        <taxon>Eukaryota</taxon>
        <taxon>Fungi</taxon>
        <taxon>Dikarya</taxon>
        <taxon>Basidiomycota</taxon>
        <taxon>Agaricomycotina</taxon>
        <taxon>Agaricomycetes</taxon>
        <taxon>Agaricomycetidae</taxon>
        <taxon>Agaricales</taxon>
        <taxon>Agaricineae</taxon>
        <taxon>Psathyrellaceae</taxon>
        <taxon>Coprinellus</taxon>
    </lineage>
</organism>
<dbReference type="EMBL" id="QPFP01000013">
    <property type="protein sequence ID" value="TEB33189.1"/>
    <property type="molecule type" value="Genomic_DNA"/>
</dbReference>
<keyword evidence="1" id="KW-0344">Guanine-nucleotide releasing factor</keyword>
<dbReference type="Proteomes" id="UP000298030">
    <property type="component" value="Unassembled WGS sequence"/>
</dbReference>
<protein>
    <submittedName>
        <fullName evidence="4">CNH-domain-containing protein</fullName>
    </submittedName>
</protein>
<name>A0A4Y7TI75_COPMI</name>